<organism evidence="2 3">
    <name type="scientific">Brassicogethes aeneus</name>
    <name type="common">Rape pollen beetle</name>
    <name type="synonym">Meligethes aeneus</name>
    <dbReference type="NCBI Taxonomy" id="1431903"/>
    <lineage>
        <taxon>Eukaryota</taxon>
        <taxon>Metazoa</taxon>
        <taxon>Ecdysozoa</taxon>
        <taxon>Arthropoda</taxon>
        <taxon>Hexapoda</taxon>
        <taxon>Insecta</taxon>
        <taxon>Pterygota</taxon>
        <taxon>Neoptera</taxon>
        <taxon>Endopterygota</taxon>
        <taxon>Coleoptera</taxon>
        <taxon>Polyphaga</taxon>
        <taxon>Cucujiformia</taxon>
        <taxon>Nitidulidae</taxon>
        <taxon>Meligethinae</taxon>
        <taxon>Brassicogethes</taxon>
    </lineage>
</organism>
<protein>
    <submittedName>
        <fullName evidence="2">Uncharacterized protein</fullName>
    </submittedName>
</protein>
<dbReference type="Proteomes" id="UP001154078">
    <property type="component" value="Chromosome 4"/>
</dbReference>
<keyword evidence="3" id="KW-1185">Reference proteome</keyword>
<dbReference type="AlphaFoldDB" id="A0A9P0B5W7"/>
<proteinExistence type="predicted"/>
<evidence type="ECO:0000256" key="1">
    <source>
        <dbReference type="SAM" id="MobiDB-lite"/>
    </source>
</evidence>
<reference evidence="2" key="1">
    <citation type="submission" date="2021-12" db="EMBL/GenBank/DDBJ databases">
        <authorList>
            <person name="King R."/>
        </authorList>
    </citation>
    <scope>NUCLEOTIDE SEQUENCE</scope>
</reference>
<feature type="region of interest" description="Disordered" evidence="1">
    <location>
        <begin position="192"/>
        <end position="215"/>
    </location>
</feature>
<evidence type="ECO:0000313" key="3">
    <source>
        <dbReference type="Proteomes" id="UP001154078"/>
    </source>
</evidence>
<feature type="compositionally biased region" description="Polar residues" evidence="1">
    <location>
        <begin position="1"/>
        <end position="16"/>
    </location>
</feature>
<sequence length="271" mass="30902">MPSTFASTQQTVSDNAANEDEYRDEEEATKKAPKSETPPPIVLPFVPANHREVDAMVKPHLKLGYRIKPLYMITVSPHITIQWLNEHARLILNSSVYWERRRNEWKITQCHRCLKCAEPHPTRECTKDKESPAKCVNCQGNHPANSISCPVYIFREQNMAPKATLPTRPAKPFVPAPKPITNHWEARKQAAAANTTAANYPQHQQHGISQHKHKQRIKMERFKCVDDVPLISREKCLKTPEYKSIALQNICAGDGGDAKFCHDFRIILVDL</sequence>
<dbReference type="OrthoDB" id="6776169at2759"/>
<dbReference type="EMBL" id="OV121135">
    <property type="protein sequence ID" value="CAH0554849.1"/>
    <property type="molecule type" value="Genomic_DNA"/>
</dbReference>
<accession>A0A9P0B5W7</accession>
<name>A0A9P0B5W7_BRAAE</name>
<evidence type="ECO:0000313" key="2">
    <source>
        <dbReference type="EMBL" id="CAH0554849.1"/>
    </source>
</evidence>
<gene>
    <name evidence="2" type="ORF">MELIAE_LOCUS6345</name>
</gene>
<feature type="compositionally biased region" description="Acidic residues" evidence="1">
    <location>
        <begin position="17"/>
        <end position="27"/>
    </location>
</feature>
<feature type="region of interest" description="Disordered" evidence="1">
    <location>
        <begin position="1"/>
        <end position="42"/>
    </location>
</feature>